<feature type="compositionally biased region" description="Low complexity" evidence="4">
    <location>
        <begin position="95"/>
        <end position="105"/>
    </location>
</feature>
<dbReference type="CDD" id="cd13831">
    <property type="entry name" value="HU"/>
    <property type="match status" value="1"/>
</dbReference>
<evidence type="ECO:0000256" key="1">
    <source>
        <dbReference type="ARBA" id="ARBA00023067"/>
    </source>
</evidence>
<dbReference type="Pfam" id="PF00216">
    <property type="entry name" value="Bac_DNA_binding"/>
    <property type="match status" value="1"/>
</dbReference>
<reference evidence="5 6" key="1">
    <citation type="submission" date="2011-11" db="EMBL/GenBank/DDBJ databases">
        <title>The Noncontiguous Finished genome of Jonquetella anthropi DSM 22815.</title>
        <authorList>
            <consortium name="US DOE Joint Genome Institute (JGI-PGF)"/>
            <person name="Lucas S."/>
            <person name="Copeland A."/>
            <person name="Lapidus A."/>
            <person name="Glavina del Rio T."/>
            <person name="Dalin E."/>
            <person name="Tice H."/>
            <person name="Bruce D."/>
            <person name="Goodwin L."/>
            <person name="Pitluck S."/>
            <person name="Peters L."/>
            <person name="Mikhailova N."/>
            <person name="Held B."/>
            <person name="Kyrpides N."/>
            <person name="Mavromatis K."/>
            <person name="Ivanova N."/>
            <person name="Markowitz V."/>
            <person name="Cheng J.-F."/>
            <person name="Hugenholtz P."/>
            <person name="Woyke T."/>
            <person name="Wu D."/>
            <person name="Gronow S."/>
            <person name="Wellnitz S."/>
            <person name="Brambilla E."/>
            <person name="Klenk H.-P."/>
            <person name="Eisen J.A."/>
        </authorList>
    </citation>
    <scope>NUCLEOTIDE SEQUENCE [LARGE SCALE GENOMIC DNA]</scope>
    <source>
        <strain evidence="5 6">DSM 22815</strain>
    </source>
</reference>
<keyword evidence="1" id="KW-0226">DNA condensation</keyword>
<gene>
    <name evidence="5" type="ORF">JonanDRAFT_0484</name>
</gene>
<dbReference type="AlphaFoldDB" id="H0UJM2"/>
<evidence type="ECO:0000256" key="4">
    <source>
        <dbReference type="SAM" id="MobiDB-lite"/>
    </source>
</evidence>
<feature type="region of interest" description="Disordered" evidence="4">
    <location>
        <begin position="88"/>
        <end position="111"/>
    </location>
</feature>
<keyword evidence="2 5" id="KW-0238">DNA-binding</keyword>
<evidence type="ECO:0000256" key="2">
    <source>
        <dbReference type="ARBA" id="ARBA00023125"/>
    </source>
</evidence>
<dbReference type="OrthoDB" id="9799835at2"/>
<dbReference type="Gene3D" id="4.10.520.10">
    <property type="entry name" value="IHF-like DNA-binding proteins"/>
    <property type="match status" value="1"/>
</dbReference>
<dbReference type="InterPro" id="IPR010992">
    <property type="entry name" value="IHF-like_DNA-bd_dom_sf"/>
</dbReference>
<dbReference type="EMBL" id="CM001376">
    <property type="protein sequence ID" value="EHM12890.1"/>
    <property type="molecule type" value="Genomic_DNA"/>
</dbReference>
<evidence type="ECO:0000313" key="5">
    <source>
        <dbReference type="EMBL" id="EHM12890.1"/>
    </source>
</evidence>
<dbReference type="STRING" id="885272.JonanDRAFT_0484"/>
<dbReference type="SUPFAM" id="SSF47729">
    <property type="entry name" value="IHF-like DNA-binding proteins"/>
    <property type="match status" value="1"/>
</dbReference>
<dbReference type="PRINTS" id="PR01727">
    <property type="entry name" value="DNABINDINGHU"/>
</dbReference>
<evidence type="ECO:0000256" key="3">
    <source>
        <dbReference type="RuleBase" id="RU003939"/>
    </source>
</evidence>
<proteinExistence type="inferred from homology"/>
<dbReference type="GO" id="GO:0030527">
    <property type="term" value="F:structural constituent of chromatin"/>
    <property type="evidence" value="ECO:0007669"/>
    <property type="project" value="InterPro"/>
</dbReference>
<dbReference type="PANTHER" id="PTHR33175:SF3">
    <property type="entry name" value="DNA-BINDING PROTEIN HU-BETA"/>
    <property type="match status" value="1"/>
</dbReference>
<dbReference type="RefSeq" id="WP_008522649.1">
    <property type="nucleotide sequence ID" value="NZ_CM001376.1"/>
</dbReference>
<dbReference type="GO" id="GO:0005829">
    <property type="term" value="C:cytosol"/>
    <property type="evidence" value="ECO:0007669"/>
    <property type="project" value="TreeGrafter"/>
</dbReference>
<dbReference type="InterPro" id="IPR000119">
    <property type="entry name" value="Hist_DNA-bd"/>
</dbReference>
<keyword evidence="6" id="KW-1185">Reference proteome</keyword>
<organism evidence="5 6">
    <name type="scientific">Jonquetella anthropi DSM 22815</name>
    <dbReference type="NCBI Taxonomy" id="885272"/>
    <lineage>
        <taxon>Bacteria</taxon>
        <taxon>Thermotogati</taxon>
        <taxon>Synergistota</taxon>
        <taxon>Synergistia</taxon>
        <taxon>Synergistales</taxon>
        <taxon>Dethiosulfovibrionaceae</taxon>
        <taxon>Jonquetella</taxon>
    </lineage>
</organism>
<dbReference type="SMART" id="SM00411">
    <property type="entry name" value="BHL"/>
    <property type="match status" value="1"/>
</dbReference>
<dbReference type="eggNOG" id="COG0776">
    <property type="taxonomic scope" value="Bacteria"/>
</dbReference>
<accession>H0UJM2</accession>
<dbReference type="GO" id="GO:0003677">
    <property type="term" value="F:DNA binding"/>
    <property type="evidence" value="ECO:0007669"/>
    <property type="project" value="UniProtKB-KW"/>
</dbReference>
<protein>
    <submittedName>
        <fullName evidence="5">Bacterial nucleoid DNA-binding protein</fullName>
    </submittedName>
</protein>
<dbReference type="GO" id="GO:0030261">
    <property type="term" value="P:chromosome condensation"/>
    <property type="evidence" value="ECO:0007669"/>
    <property type="project" value="UniProtKB-KW"/>
</dbReference>
<dbReference type="Proteomes" id="UP000003806">
    <property type="component" value="Chromosome"/>
</dbReference>
<name>H0UJM2_9BACT</name>
<sequence length="111" mass="11646">MTKTELVEFVRENAQLKRSDAVAAVNAVVAGISGALSQGSKVQLVGFGTFEVRQRSARTGRNPQDPTKTVHIPAKKVPVFKAGKLLRSAVDTKPSAKSSAKSKSGAKGGKK</sequence>
<dbReference type="HOGENOM" id="CLU_105066_3_2_0"/>
<comment type="similarity">
    <text evidence="3">Belongs to the bacterial histone-like protein family.</text>
</comment>
<dbReference type="PANTHER" id="PTHR33175">
    <property type="entry name" value="DNA-BINDING PROTEIN HU"/>
    <property type="match status" value="1"/>
</dbReference>
<evidence type="ECO:0000313" key="6">
    <source>
        <dbReference type="Proteomes" id="UP000003806"/>
    </source>
</evidence>